<name>A0A6B8K8V9_9HYPH</name>
<accession>A0A6B8K8V9</accession>
<dbReference type="SUPFAM" id="SSF53955">
    <property type="entry name" value="Lysozyme-like"/>
    <property type="match status" value="1"/>
</dbReference>
<evidence type="ECO:0000259" key="2">
    <source>
        <dbReference type="Pfam" id="PF01464"/>
    </source>
</evidence>
<dbReference type="AlphaFoldDB" id="A0A6B8K8V9"/>
<feature type="domain" description="Transglycosylase SLT" evidence="2">
    <location>
        <begin position="138"/>
        <end position="182"/>
    </location>
</feature>
<proteinExistence type="inferred from homology"/>
<dbReference type="RefSeq" id="WP_136494788.1">
    <property type="nucleotide sequence ID" value="NZ_CP046052.1"/>
</dbReference>
<comment type="similarity">
    <text evidence="1">Belongs to the virb1 family.</text>
</comment>
<dbReference type="Gene3D" id="1.10.530.10">
    <property type="match status" value="1"/>
</dbReference>
<dbReference type="InterPro" id="IPR008258">
    <property type="entry name" value="Transglycosylase_SLT_dom_1"/>
</dbReference>
<dbReference type="InterPro" id="IPR023346">
    <property type="entry name" value="Lysozyme-like_dom_sf"/>
</dbReference>
<organism evidence="3 4">
    <name type="scientific">Methylocystis heyeri</name>
    <dbReference type="NCBI Taxonomy" id="391905"/>
    <lineage>
        <taxon>Bacteria</taxon>
        <taxon>Pseudomonadati</taxon>
        <taxon>Pseudomonadota</taxon>
        <taxon>Alphaproteobacteria</taxon>
        <taxon>Hyphomicrobiales</taxon>
        <taxon>Methylocystaceae</taxon>
        <taxon>Methylocystis</taxon>
    </lineage>
</organism>
<protein>
    <submittedName>
        <fullName evidence="3">Transglycosylase SLT domain-containing protein</fullName>
    </submittedName>
</protein>
<evidence type="ECO:0000313" key="4">
    <source>
        <dbReference type="Proteomes" id="UP000309061"/>
    </source>
</evidence>
<dbReference type="KEGG" id="mhey:H2LOC_001550"/>
<gene>
    <name evidence="3" type="ORF">H2LOC_001550</name>
</gene>
<sequence length="348" mass="37974">MSVSEAYPSGACRGLLEQFRNHLASALGRREQATARLCLSTWVRALCVACSLAGAFMLAAKADRREPPKSSQSARAARARSPVVMAAGQPDDFPLDADFSLDQAAKSWARRVLDRDPPGIMRFGGQRVQSAIVERVVKAAKSTGSDPALLMSIADKESSFSSTAKASTSSASGLFQFVEKTWLKALRSFGWRYGHEEEAKAIGGEDERPVVAPQKRAEILGLRNDPYLSAAMAAEMLKQDGAKIAERLGRALTAGETYLIHFLGPEDAARFMTRLEEEPDASAAQLLPKPAKANKPIFYERQGGKLKDRSLRDVHEAFEHMMGTRTSRYQDVEARLPAEAQAYAAANR</sequence>
<dbReference type="Proteomes" id="UP000309061">
    <property type="component" value="Chromosome"/>
</dbReference>
<evidence type="ECO:0000256" key="1">
    <source>
        <dbReference type="ARBA" id="ARBA00009387"/>
    </source>
</evidence>
<evidence type="ECO:0000313" key="3">
    <source>
        <dbReference type="EMBL" id="QGM44486.1"/>
    </source>
</evidence>
<dbReference type="EMBL" id="CP046052">
    <property type="protein sequence ID" value="QGM44486.1"/>
    <property type="molecule type" value="Genomic_DNA"/>
</dbReference>
<reference evidence="3 4" key="1">
    <citation type="submission" date="2019-11" db="EMBL/GenBank/DDBJ databases">
        <title>The genome sequence of Methylocystis heyeri.</title>
        <authorList>
            <person name="Oshkin I.Y."/>
            <person name="Miroshnikov K."/>
            <person name="Dedysh S.N."/>
        </authorList>
    </citation>
    <scope>NUCLEOTIDE SEQUENCE [LARGE SCALE GENOMIC DNA]</scope>
    <source>
        <strain evidence="3 4">H2</strain>
    </source>
</reference>
<dbReference type="OrthoDB" id="8477976at2"/>
<keyword evidence="4" id="KW-1185">Reference proteome</keyword>
<dbReference type="Pfam" id="PF01464">
    <property type="entry name" value="SLT"/>
    <property type="match status" value="1"/>
</dbReference>